<evidence type="ECO:0000256" key="1">
    <source>
        <dbReference type="RuleBase" id="RU366054"/>
    </source>
</evidence>
<protein>
    <recommendedName>
        <fullName evidence="1">Flotillin-like</fullName>
    </recommendedName>
</protein>
<accession>A0AAD2DM53</accession>
<dbReference type="PANTHER" id="PTHR13806:SF31">
    <property type="entry name" value="FLOTILLIN-LIKE PROTEIN 1-RELATED"/>
    <property type="match status" value="1"/>
</dbReference>
<evidence type="ECO:0000313" key="2">
    <source>
        <dbReference type="EMBL" id="CAI9759687.1"/>
    </source>
</evidence>
<dbReference type="Proteomes" id="UP000834106">
    <property type="component" value="Chromosome 4"/>
</dbReference>
<comment type="similarity">
    <text evidence="1">Belongs to the band 7/mec-2 family. Flotillin subfamily.</text>
</comment>
<dbReference type="AlphaFoldDB" id="A0AAD2DM53"/>
<proteinExistence type="inferred from homology"/>
<keyword evidence="1" id="KW-0472">Membrane</keyword>
<dbReference type="GO" id="GO:0005901">
    <property type="term" value="C:caveola"/>
    <property type="evidence" value="ECO:0007669"/>
    <property type="project" value="UniProtKB-SubCell"/>
</dbReference>
<reference evidence="2" key="1">
    <citation type="submission" date="2023-05" db="EMBL/GenBank/DDBJ databases">
        <authorList>
            <person name="Huff M."/>
        </authorList>
    </citation>
    <scope>NUCLEOTIDE SEQUENCE</scope>
</reference>
<evidence type="ECO:0000313" key="3">
    <source>
        <dbReference type="Proteomes" id="UP000834106"/>
    </source>
</evidence>
<keyword evidence="3" id="KW-1185">Reference proteome</keyword>
<gene>
    <name evidence="2" type="ORF">FPE_LOCUS7117</name>
</gene>
<sequence>MKTKVLEANWDLYKKPFRDYRLPDDQWWNVSRNGQYQCGGVPGLQPNISIWTNGDGEAKDGTGGVNCAMKEIAGVYRMLPPLFTTVIEQTGMLPPAWMGTLTDFDHSTNG</sequence>
<dbReference type="EMBL" id="OU503039">
    <property type="protein sequence ID" value="CAI9759687.1"/>
    <property type="molecule type" value="Genomic_DNA"/>
</dbReference>
<organism evidence="2 3">
    <name type="scientific">Fraxinus pennsylvanica</name>
    <dbReference type="NCBI Taxonomy" id="56036"/>
    <lineage>
        <taxon>Eukaryota</taxon>
        <taxon>Viridiplantae</taxon>
        <taxon>Streptophyta</taxon>
        <taxon>Embryophyta</taxon>
        <taxon>Tracheophyta</taxon>
        <taxon>Spermatophyta</taxon>
        <taxon>Magnoliopsida</taxon>
        <taxon>eudicotyledons</taxon>
        <taxon>Gunneridae</taxon>
        <taxon>Pentapetalae</taxon>
        <taxon>asterids</taxon>
        <taxon>lamiids</taxon>
        <taxon>Lamiales</taxon>
        <taxon>Oleaceae</taxon>
        <taxon>Oleeae</taxon>
        <taxon>Fraxinus</taxon>
    </lineage>
</organism>
<dbReference type="InterPro" id="IPR027705">
    <property type="entry name" value="Flotillin_fam"/>
</dbReference>
<dbReference type="PANTHER" id="PTHR13806">
    <property type="entry name" value="FLOTILLIN-RELATED"/>
    <property type="match status" value="1"/>
</dbReference>
<comment type="subcellular location">
    <subcellularLocation>
        <location evidence="1">Cell membrane</location>
        <topology evidence="1">Lipid-anchor</topology>
    </subcellularLocation>
    <subcellularLocation>
        <location evidence="1">Membrane</location>
        <location evidence="1">Caveola</location>
    </subcellularLocation>
</comment>
<keyword evidence="1" id="KW-1003">Cell membrane</keyword>
<name>A0AAD2DM53_9LAMI</name>